<protein>
    <submittedName>
        <fullName evidence="1">Uncharacterized protein</fullName>
    </submittedName>
</protein>
<evidence type="ECO:0000313" key="2">
    <source>
        <dbReference type="Proteomes" id="UP000823775"/>
    </source>
</evidence>
<reference evidence="1 2" key="1">
    <citation type="journal article" date="2021" name="BMC Genomics">
        <title>Datura genome reveals duplications of psychoactive alkaloid biosynthetic genes and high mutation rate following tissue culture.</title>
        <authorList>
            <person name="Rajewski A."/>
            <person name="Carter-House D."/>
            <person name="Stajich J."/>
            <person name="Litt A."/>
        </authorList>
    </citation>
    <scope>NUCLEOTIDE SEQUENCE [LARGE SCALE GENOMIC DNA]</scope>
    <source>
        <strain evidence="1">AR-01</strain>
    </source>
</reference>
<accession>A0ABS8W128</accession>
<proteinExistence type="predicted"/>
<keyword evidence="2" id="KW-1185">Reference proteome</keyword>
<gene>
    <name evidence="1" type="ORF">HAX54_042551</name>
</gene>
<evidence type="ECO:0000313" key="1">
    <source>
        <dbReference type="EMBL" id="MCE2055421.1"/>
    </source>
</evidence>
<sequence length="58" mass="6738">MRFTMLELVVQCTRDVPKSKSDPKAINRNQYEFSWILTLFFNFPSSSMSSFSSSHQGK</sequence>
<dbReference type="Proteomes" id="UP000823775">
    <property type="component" value="Unassembled WGS sequence"/>
</dbReference>
<comment type="caution">
    <text evidence="1">The sequence shown here is derived from an EMBL/GenBank/DDBJ whole genome shotgun (WGS) entry which is preliminary data.</text>
</comment>
<organism evidence="1 2">
    <name type="scientific">Datura stramonium</name>
    <name type="common">Jimsonweed</name>
    <name type="synonym">Common thornapple</name>
    <dbReference type="NCBI Taxonomy" id="4076"/>
    <lineage>
        <taxon>Eukaryota</taxon>
        <taxon>Viridiplantae</taxon>
        <taxon>Streptophyta</taxon>
        <taxon>Embryophyta</taxon>
        <taxon>Tracheophyta</taxon>
        <taxon>Spermatophyta</taxon>
        <taxon>Magnoliopsida</taxon>
        <taxon>eudicotyledons</taxon>
        <taxon>Gunneridae</taxon>
        <taxon>Pentapetalae</taxon>
        <taxon>asterids</taxon>
        <taxon>lamiids</taxon>
        <taxon>Solanales</taxon>
        <taxon>Solanaceae</taxon>
        <taxon>Solanoideae</taxon>
        <taxon>Datureae</taxon>
        <taxon>Datura</taxon>
    </lineage>
</organism>
<dbReference type="EMBL" id="JACEIK010006282">
    <property type="protein sequence ID" value="MCE2055421.1"/>
    <property type="molecule type" value="Genomic_DNA"/>
</dbReference>
<feature type="non-terminal residue" evidence="1">
    <location>
        <position position="58"/>
    </location>
</feature>
<name>A0ABS8W128_DATST</name>